<dbReference type="RefSeq" id="WP_377393680.1">
    <property type="nucleotide sequence ID" value="NZ_JBHUIX010000026.1"/>
</dbReference>
<dbReference type="Proteomes" id="UP001597413">
    <property type="component" value="Unassembled WGS sequence"/>
</dbReference>
<name>A0ABW5ADI2_9RHOB</name>
<proteinExistence type="predicted"/>
<evidence type="ECO:0000313" key="2">
    <source>
        <dbReference type="Proteomes" id="UP001597413"/>
    </source>
</evidence>
<organism evidence="1 2">
    <name type="scientific">Rhodobacter lacus</name>
    <dbReference type="NCBI Taxonomy" id="1641972"/>
    <lineage>
        <taxon>Bacteria</taxon>
        <taxon>Pseudomonadati</taxon>
        <taxon>Pseudomonadota</taxon>
        <taxon>Alphaproteobacteria</taxon>
        <taxon>Rhodobacterales</taxon>
        <taxon>Rhodobacter group</taxon>
        <taxon>Rhodobacter</taxon>
    </lineage>
</organism>
<evidence type="ECO:0000313" key="1">
    <source>
        <dbReference type="EMBL" id="MFD2175926.1"/>
    </source>
</evidence>
<comment type="caution">
    <text evidence="1">The sequence shown here is derived from an EMBL/GenBank/DDBJ whole genome shotgun (WGS) entry which is preliminary data.</text>
</comment>
<protein>
    <submittedName>
        <fullName evidence="1">Uncharacterized protein</fullName>
    </submittedName>
</protein>
<reference evidence="2" key="1">
    <citation type="journal article" date="2019" name="Int. J. Syst. Evol. Microbiol.">
        <title>The Global Catalogue of Microorganisms (GCM) 10K type strain sequencing project: providing services to taxonomists for standard genome sequencing and annotation.</title>
        <authorList>
            <consortium name="The Broad Institute Genomics Platform"/>
            <consortium name="The Broad Institute Genome Sequencing Center for Infectious Disease"/>
            <person name="Wu L."/>
            <person name="Ma J."/>
        </authorList>
    </citation>
    <scope>NUCLEOTIDE SEQUENCE [LARGE SCALE GENOMIC DNA]</scope>
    <source>
        <strain evidence="2">CCUG 55131</strain>
    </source>
</reference>
<gene>
    <name evidence="1" type="ORF">ACFSM0_17685</name>
</gene>
<dbReference type="EMBL" id="JBHUIX010000026">
    <property type="protein sequence ID" value="MFD2175926.1"/>
    <property type="molecule type" value="Genomic_DNA"/>
</dbReference>
<sequence>MSMMGFPGGRVVPATVLAELAVRELTGTADPAAIRGLSGRDRAQFRSWVEVLDWALSTRAVTRGELWARREGSGGPVEVVLPLSKMQALSQAYVLAQARAPERCGPEIVAAPARGACRVITLRQIRPGTRNTIEEAGYQGPGEARPRKAVRAADVFDRMEARARATGKPVPFTPGQIAMARLYRTLVERHAAGGVKLSSLEGRRGGAGGGALDVTDLRLEEARRIALLRARIGEGAAMVVRRVRPSARGPGASVILDRRLVDAVCLEDLDPSAVLAAHGWAAKGEHRERLHRALGAALERMQGYP</sequence>
<accession>A0ABW5ADI2</accession>
<keyword evidence="2" id="KW-1185">Reference proteome</keyword>